<keyword evidence="3" id="KW-1185">Reference proteome</keyword>
<reference evidence="1" key="2">
    <citation type="submission" date="2016-01" db="EMBL/GenBank/DDBJ databases">
        <authorList>
            <person name="Oliw E.H."/>
        </authorList>
    </citation>
    <scope>NUCLEOTIDE SEQUENCE [LARGE SCALE GENOMIC DNA]</scope>
    <source>
        <strain evidence="1">KA00182</strain>
    </source>
</reference>
<dbReference type="Pfam" id="PF09148">
    <property type="entry name" value="DUF1934"/>
    <property type="match status" value="1"/>
</dbReference>
<evidence type="ECO:0000313" key="1">
    <source>
        <dbReference type="EMBL" id="KXB93195.1"/>
    </source>
</evidence>
<sequence length="132" mass="15170">MQQGVDGEKNEFELIAAGSARVQGDTQYIRYNESKINEMEGVKTLVKVLPDQSVNLIRTGNVHQHHEFRKGKEQRSVYALEFGKFEMHTKVYECKVDMKDGIGTIHLEYNVSLEGLYNNYTKLTITVQEDRA</sequence>
<dbReference type="EMBL" id="LSDT01000002">
    <property type="protein sequence ID" value="KXB93195.1"/>
    <property type="molecule type" value="Genomic_DNA"/>
</dbReference>
<evidence type="ECO:0000313" key="4">
    <source>
        <dbReference type="Proteomes" id="UP000242958"/>
    </source>
</evidence>
<organism evidence="1 3">
    <name type="scientific">Megasphaera hutchinsoni</name>
    <dbReference type="NCBI Taxonomy" id="1588748"/>
    <lineage>
        <taxon>Bacteria</taxon>
        <taxon>Bacillati</taxon>
        <taxon>Bacillota</taxon>
        <taxon>Negativicutes</taxon>
        <taxon>Veillonellales</taxon>
        <taxon>Veillonellaceae</taxon>
        <taxon>Megasphaera</taxon>
    </lineage>
</organism>
<dbReference type="PATRIC" id="fig|1588748.3.peg.109"/>
<dbReference type="SUPFAM" id="SSF50814">
    <property type="entry name" value="Lipocalins"/>
    <property type="match status" value="1"/>
</dbReference>
<dbReference type="AlphaFoldDB" id="A0A134CLY7"/>
<dbReference type="InterPro" id="IPR012674">
    <property type="entry name" value="Calycin"/>
</dbReference>
<accession>A0A2J8BAW8</accession>
<protein>
    <recommendedName>
        <fullName evidence="5">DUF1934 domain-containing protein</fullName>
    </recommendedName>
</protein>
<dbReference type="Proteomes" id="UP000242958">
    <property type="component" value="Unassembled WGS sequence"/>
</dbReference>
<proteinExistence type="predicted"/>
<reference evidence="3" key="1">
    <citation type="submission" date="2016-01" db="EMBL/GenBank/DDBJ databases">
        <authorList>
            <person name="Mitreva M."/>
            <person name="Pepin K.H."/>
            <person name="Mihindukulasuriya K.A."/>
            <person name="Fulton R."/>
            <person name="Fronick C."/>
            <person name="O'Laughlin M."/>
            <person name="Miner T."/>
            <person name="Herter B."/>
            <person name="Rosa B.A."/>
            <person name="Cordes M."/>
            <person name="Tomlinson C."/>
            <person name="Wollam A."/>
            <person name="Palsikar V.B."/>
            <person name="Mardis E.R."/>
            <person name="Wilson R.K."/>
        </authorList>
    </citation>
    <scope>NUCLEOTIDE SEQUENCE [LARGE SCALE GENOMIC DNA]</scope>
    <source>
        <strain evidence="3">KA00182</strain>
    </source>
</reference>
<evidence type="ECO:0008006" key="5">
    <source>
        <dbReference type="Google" id="ProtNLM"/>
    </source>
</evidence>
<dbReference type="Gene3D" id="2.40.128.20">
    <property type="match status" value="1"/>
</dbReference>
<name>A0A134CLY7_9FIRM</name>
<comment type="caution">
    <text evidence="1">The sequence shown here is derived from an EMBL/GenBank/DDBJ whole genome shotgun (WGS) entry which is preliminary data.</text>
</comment>
<gene>
    <name evidence="2" type="ORF">CAL30_04055</name>
    <name evidence="1" type="ORF">HMPREF3182_00113</name>
</gene>
<dbReference type="STRING" id="1588748.HMPREF3182_00113"/>
<dbReference type="Proteomes" id="UP000070160">
    <property type="component" value="Unassembled WGS sequence"/>
</dbReference>
<dbReference type="InterPro" id="IPR015231">
    <property type="entry name" value="DUF1934"/>
</dbReference>
<evidence type="ECO:0000313" key="3">
    <source>
        <dbReference type="Proteomes" id="UP000070160"/>
    </source>
</evidence>
<evidence type="ECO:0000313" key="2">
    <source>
        <dbReference type="EMBL" id="PNH21918.1"/>
    </source>
</evidence>
<dbReference type="EMBL" id="NFMF01000005">
    <property type="protein sequence ID" value="PNH21918.1"/>
    <property type="molecule type" value="Genomic_DNA"/>
</dbReference>
<reference evidence="2 4" key="3">
    <citation type="submission" date="2017-05" db="EMBL/GenBank/DDBJ databases">
        <authorList>
            <person name="Song R."/>
            <person name="Chenine A.L."/>
            <person name="Ruprecht R.M."/>
        </authorList>
    </citation>
    <scope>NUCLEOTIDE SEQUENCE [LARGE SCALE GENOMIC DNA]</scope>
    <source>
        <strain evidence="2 4">KA00229</strain>
    </source>
</reference>
<accession>A0A134CLY7</accession>